<gene>
    <name evidence="2" type="ORF">CBA19CS42_25420</name>
</gene>
<sequence length="44" mass="4958">MDITAADRTRRASGRALSGPERPVDNVARIGDNRGRRRETLHQE</sequence>
<feature type="compositionally biased region" description="Basic and acidic residues" evidence="1">
    <location>
        <begin position="1"/>
        <end position="10"/>
    </location>
</feature>
<organism evidence="2 3">
    <name type="scientific">Caballeronia novacaledonica</name>
    <dbReference type="NCBI Taxonomy" id="1544861"/>
    <lineage>
        <taxon>Bacteria</taxon>
        <taxon>Pseudomonadati</taxon>
        <taxon>Pseudomonadota</taxon>
        <taxon>Betaproteobacteria</taxon>
        <taxon>Burkholderiales</taxon>
        <taxon>Burkholderiaceae</taxon>
        <taxon>Caballeronia</taxon>
    </lineage>
</organism>
<protein>
    <submittedName>
        <fullName evidence="2">Uncharacterized protein</fullName>
    </submittedName>
</protein>
<dbReference type="RefSeq" id="WP_273654950.1">
    <property type="nucleotide sequence ID" value="NZ_BPUS01000013.1"/>
</dbReference>
<reference evidence="2" key="1">
    <citation type="submission" date="2022-09" db="EMBL/GenBank/DDBJ databases">
        <title>Isolation and characterization of 3-chlorobenzoate degrading bacteria from soils in Shizuoka.</title>
        <authorList>
            <person name="Ifat A."/>
            <person name="Ogawa N."/>
            <person name="Kimbara K."/>
            <person name="Moriuchi R."/>
            <person name="Dohra H."/>
            <person name="Shintani M."/>
        </authorList>
    </citation>
    <scope>NUCLEOTIDE SEQUENCE</scope>
    <source>
        <strain evidence="2">19CS4-2</strain>
    </source>
</reference>
<comment type="caution">
    <text evidence="2">The sequence shown here is derived from an EMBL/GenBank/DDBJ whole genome shotgun (WGS) entry which is preliminary data.</text>
</comment>
<accession>A0AA37IEY9</accession>
<name>A0AA37IEY9_9BURK</name>
<feature type="region of interest" description="Disordered" evidence="1">
    <location>
        <begin position="1"/>
        <end position="44"/>
    </location>
</feature>
<evidence type="ECO:0000313" key="2">
    <source>
        <dbReference type="EMBL" id="GJH27922.1"/>
    </source>
</evidence>
<dbReference type="AlphaFoldDB" id="A0AA37IEY9"/>
<feature type="compositionally biased region" description="Basic and acidic residues" evidence="1">
    <location>
        <begin position="31"/>
        <end position="44"/>
    </location>
</feature>
<evidence type="ECO:0000256" key="1">
    <source>
        <dbReference type="SAM" id="MobiDB-lite"/>
    </source>
</evidence>
<dbReference type="Proteomes" id="UP001055111">
    <property type="component" value="Unassembled WGS sequence"/>
</dbReference>
<evidence type="ECO:0000313" key="3">
    <source>
        <dbReference type="Proteomes" id="UP001055111"/>
    </source>
</evidence>
<proteinExistence type="predicted"/>
<dbReference type="EMBL" id="BPUS01000013">
    <property type="protein sequence ID" value="GJH27922.1"/>
    <property type="molecule type" value="Genomic_DNA"/>
</dbReference>